<evidence type="ECO:0000313" key="2">
    <source>
        <dbReference type="Proteomes" id="UP000887159"/>
    </source>
</evidence>
<dbReference type="Proteomes" id="UP000887159">
    <property type="component" value="Unassembled WGS sequence"/>
</dbReference>
<organism evidence="1 2">
    <name type="scientific">Trichonephila clavipes</name>
    <name type="common">Golden silk orbweaver</name>
    <name type="synonym">Nephila clavipes</name>
    <dbReference type="NCBI Taxonomy" id="2585209"/>
    <lineage>
        <taxon>Eukaryota</taxon>
        <taxon>Metazoa</taxon>
        <taxon>Ecdysozoa</taxon>
        <taxon>Arthropoda</taxon>
        <taxon>Chelicerata</taxon>
        <taxon>Arachnida</taxon>
        <taxon>Araneae</taxon>
        <taxon>Araneomorphae</taxon>
        <taxon>Entelegynae</taxon>
        <taxon>Araneoidea</taxon>
        <taxon>Nephilidae</taxon>
        <taxon>Trichonephila</taxon>
    </lineage>
</organism>
<dbReference type="EMBL" id="BMAU01021189">
    <property type="protein sequence ID" value="GFX95916.1"/>
    <property type="molecule type" value="Genomic_DNA"/>
</dbReference>
<accession>A0A8X6RQW0</accession>
<sequence>MEAAEMSKDKNWAILNENPSWAPRKAAVAHFRLLTRHDCLRYNLYRTGIANSPDCTLCDSGHRLTA</sequence>
<name>A0A8X6RQW0_TRICX</name>
<gene>
    <name evidence="1" type="ORF">TNCV_2084961</name>
</gene>
<evidence type="ECO:0000313" key="1">
    <source>
        <dbReference type="EMBL" id="GFX95916.1"/>
    </source>
</evidence>
<dbReference type="AlphaFoldDB" id="A0A8X6RQW0"/>
<comment type="caution">
    <text evidence="1">The sequence shown here is derived from an EMBL/GenBank/DDBJ whole genome shotgun (WGS) entry which is preliminary data.</text>
</comment>
<proteinExistence type="predicted"/>
<keyword evidence="2" id="KW-1185">Reference proteome</keyword>
<protein>
    <submittedName>
        <fullName evidence="1">Uncharacterized protein</fullName>
    </submittedName>
</protein>
<reference evidence="1" key="1">
    <citation type="submission" date="2020-08" db="EMBL/GenBank/DDBJ databases">
        <title>Multicomponent nature underlies the extraordinary mechanical properties of spider dragline silk.</title>
        <authorList>
            <person name="Kono N."/>
            <person name="Nakamura H."/>
            <person name="Mori M."/>
            <person name="Yoshida Y."/>
            <person name="Ohtoshi R."/>
            <person name="Malay A.D."/>
            <person name="Moran D.A.P."/>
            <person name="Tomita M."/>
            <person name="Numata K."/>
            <person name="Arakawa K."/>
        </authorList>
    </citation>
    <scope>NUCLEOTIDE SEQUENCE</scope>
</reference>